<sequence>MPDTDPDDDRELRAAFDSLRSAALHDLPAPGADTIRQAARHRRQVHQIVAAAAAGLVLVLGGGGALLATQQGRSPQHVTAASSPSTAHRTSAAPGDTASPGHTVGPSEPTGSTGPGGVPSAGAGPMAVSVGSGPVAVAGPGHDTQLTVTIRNTGTEPIANAVVLILPPDGLSVHDGGSCTADGCQLGTLHDLAPGAERTVTGTLSYLRTFASAPSGGTVTVTAQDEQGGTLGTVSQPFQVDTGSSPTPSSGVTPSERPSSPTPTPTPND</sequence>
<keyword evidence="4" id="KW-1185">Reference proteome</keyword>
<feature type="compositionally biased region" description="Low complexity" evidence="1">
    <location>
        <begin position="242"/>
        <end position="259"/>
    </location>
</feature>
<keyword evidence="2" id="KW-1133">Transmembrane helix</keyword>
<dbReference type="InterPro" id="IPR013783">
    <property type="entry name" value="Ig-like_fold"/>
</dbReference>
<keyword evidence="2" id="KW-0812">Transmembrane</keyword>
<evidence type="ECO:0008006" key="5">
    <source>
        <dbReference type="Google" id="ProtNLM"/>
    </source>
</evidence>
<feature type="compositionally biased region" description="Polar residues" evidence="1">
    <location>
        <begin position="71"/>
        <end position="89"/>
    </location>
</feature>
<evidence type="ECO:0000313" key="4">
    <source>
        <dbReference type="Proteomes" id="UP000614996"/>
    </source>
</evidence>
<dbReference type="RefSeq" id="WP_207123289.1">
    <property type="nucleotide sequence ID" value="NZ_BOPO01000008.1"/>
</dbReference>
<organism evidence="3 4">
    <name type="scientific">Actinocatenispora comari</name>
    <dbReference type="NCBI Taxonomy" id="2807577"/>
    <lineage>
        <taxon>Bacteria</taxon>
        <taxon>Bacillati</taxon>
        <taxon>Actinomycetota</taxon>
        <taxon>Actinomycetes</taxon>
        <taxon>Micromonosporales</taxon>
        <taxon>Micromonosporaceae</taxon>
        <taxon>Actinocatenispora</taxon>
    </lineage>
</organism>
<evidence type="ECO:0000256" key="1">
    <source>
        <dbReference type="SAM" id="MobiDB-lite"/>
    </source>
</evidence>
<evidence type="ECO:0000256" key="2">
    <source>
        <dbReference type="SAM" id="Phobius"/>
    </source>
</evidence>
<gene>
    <name evidence="3" type="ORF">NUM_09380</name>
</gene>
<feature type="transmembrane region" description="Helical" evidence="2">
    <location>
        <begin position="48"/>
        <end position="68"/>
    </location>
</feature>
<reference evidence="4" key="1">
    <citation type="journal article" date="2021" name="Int. J. Syst. Evol. Microbiol.">
        <title>Actinocatenispora comari sp. nov., an endophytic actinomycete isolated from aerial parts of Comarum salesowianum.</title>
        <authorList>
            <person name="Oyunbileg N."/>
            <person name="Iizaka Y."/>
            <person name="Hamada M."/>
            <person name="Davaapurev B.O."/>
            <person name="Fukumoto A."/>
            <person name="Tsetseg B."/>
            <person name="Kato F."/>
            <person name="Tamura T."/>
            <person name="Batkhuu J."/>
            <person name="Anzai Y."/>
        </authorList>
    </citation>
    <scope>NUCLEOTIDE SEQUENCE [LARGE SCALE GENOMIC DNA]</scope>
    <source>
        <strain evidence="4">NUM-2625</strain>
    </source>
</reference>
<feature type="compositionally biased region" description="Pro residues" evidence="1">
    <location>
        <begin position="260"/>
        <end position="269"/>
    </location>
</feature>
<feature type="compositionally biased region" description="Low complexity" evidence="1">
    <location>
        <begin position="103"/>
        <end position="112"/>
    </location>
</feature>
<keyword evidence="2" id="KW-0472">Membrane</keyword>
<dbReference type="Proteomes" id="UP000614996">
    <property type="component" value="Unassembled WGS sequence"/>
</dbReference>
<feature type="region of interest" description="Disordered" evidence="1">
    <location>
        <begin position="71"/>
        <end position="127"/>
    </location>
</feature>
<accession>A0A8J4A8K6</accession>
<feature type="compositionally biased region" description="Polar residues" evidence="1">
    <location>
        <begin position="225"/>
        <end position="241"/>
    </location>
</feature>
<dbReference type="Gene3D" id="2.60.40.10">
    <property type="entry name" value="Immunoglobulins"/>
    <property type="match status" value="1"/>
</dbReference>
<dbReference type="AlphaFoldDB" id="A0A8J4A8K6"/>
<dbReference type="EMBL" id="BOPO01000008">
    <property type="protein sequence ID" value="GIL25684.1"/>
    <property type="molecule type" value="Genomic_DNA"/>
</dbReference>
<feature type="region of interest" description="Disordered" evidence="1">
    <location>
        <begin position="225"/>
        <end position="269"/>
    </location>
</feature>
<proteinExistence type="predicted"/>
<dbReference type="GO" id="GO:0005975">
    <property type="term" value="P:carbohydrate metabolic process"/>
    <property type="evidence" value="ECO:0007669"/>
    <property type="project" value="UniProtKB-ARBA"/>
</dbReference>
<protein>
    <recommendedName>
        <fullName evidence="5">DUF11 domain-containing protein</fullName>
    </recommendedName>
</protein>
<name>A0A8J4A8K6_9ACTN</name>
<comment type="caution">
    <text evidence="3">The sequence shown here is derived from an EMBL/GenBank/DDBJ whole genome shotgun (WGS) entry which is preliminary data.</text>
</comment>
<evidence type="ECO:0000313" key="3">
    <source>
        <dbReference type="EMBL" id="GIL25684.1"/>
    </source>
</evidence>